<organism evidence="3 4">
    <name type="scientific">Hordeum vulgare subsp. vulgare</name>
    <name type="common">Domesticated barley</name>
    <dbReference type="NCBI Taxonomy" id="112509"/>
    <lineage>
        <taxon>Eukaryota</taxon>
        <taxon>Viridiplantae</taxon>
        <taxon>Streptophyta</taxon>
        <taxon>Embryophyta</taxon>
        <taxon>Tracheophyta</taxon>
        <taxon>Spermatophyta</taxon>
        <taxon>Magnoliopsida</taxon>
        <taxon>Liliopsida</taxon>
        <taxon>Poales</taxon>
        <taxon>Poaceae</taxon>
        <taxon>BOP clade</taxon>
        <taxon>Pooideae</taxon>
        <taxon>Triticodae</taxon>
        <taxon>Triticeae</taxon>
        <taxon>Hordeinae</taxon>
        <taxon>Hordeum</taxon>
    </lineage>
</organism>
<feature type="region of interest" description="Disordered" evidence="1">
    <location>
        <begin position="1"/>
        <end position="69"/>
    </location>
</feature>
<dbReference type="Proteomes" id="UP000011116">
    <property type="component" value="Chromosome 2H"/>
</dbReference>
<dbReference type="AlphaFoldDB" id="A0A8I6X7K4"/>
<evidence type="ECO:0000259" key="2">
    <source>
        <dbReference type="Pfam" id="PF09133"/>
    </source>
</evidence>
<keyword evidence="4" id="KW-1185">Reference proteome</keyword>
<dbReference type="EnsemblPlants" id="HORVU.MOREX.r3.2HG0167030.1">
    <property type="protein sequence ID" value="HORVU.MOREX.r3.2HG0167030.1"/>
    <property type="gene ID" value="HORVU.MOREX.r3.2HG0167030"/>
</dbReference>
<evidence type="ECO:0000313" key="3">
    <source>
        <dbReference type="EnsemblPlants" id="HORVU.MOREX.r3.2HG0167030.1"/>
    </source>
</evidence>
<proteinExistence type="predicted"/>
<feature type="compositionally biased region" description="Polar residues" evidence="1">
    <location>
        <begin position="253"/>
        <end position="262"/>
    </location>
</feature>
<dbReference type="PANTHER" id="PTHR35311:SF1">
    <property type="entry name" value="PROTEIN EMBRYO DEFECTIVE 1674"/>
    <property type="match status" value="1"/>
</dbReference>
<sequence length="442" mass="47140">MRTRSMASQPEPGPSTHGTAAPAPPPASVSASTHGTAAPAPPLASVSASTHGTAAPAPPTASASASIHGTAAPARPVHHATLQRCVTLIDWWLLRGQGGKICVTGYIDPIFRRKRSVRLFISSPITVRHAEGTLETADHRFVLTRGPLNIKKMDCNGFPSEVSNQFRLGFPIQWEKYVNSNMKQANEHTLSPEKSTEYSVEEFLCGSFANSLEHTLPGFDFRTSKESTGNADGPGLPNYVKPRVQEPFGNSGDYDNSMSNMAASEGLCNDRVGMPDESFEDPGPGDTCNGQASRADNSHEDTQTDASGKRIVSHSVDSALVSNDIDKIEEEHGPSKLGNNSVCPGTEHVLEVLNKVVSTEHGSVQCPKKLRSGKVYEMSDGASSKRGYSKRKAMQHEALSMKVIPNEETAPPAGPTSRKKGASVAQITALDKLQSHGPGRKA</sequence>
<reference evidence="4" key="1">
    <citation type="journal article" date="2012" name="Nature">
        <title>A physical, genetic and functional sequence assembly of the barley genome.</title>
        <authorList>
            <consortium name="The International Barley Genome Sequencing Consortium"/>
            <person name="Mayer K.F."/>
            <person name="Waugh R."/>
            <person name="Brown J.W."/>
            <person name="Schulman A."/>
            <person name="Langridge P."/>
            <person name="Platzer M."/>
            <person name="Fincher G.B."/>
            <person name="Muehlbauer G.J."/>
            <person name="Sato K."/>
            <person name="Close T.J."/>
            <person name="Wise R.P."/>
            <person name="Stein N."/>
        </authorList>
    </citation>
    <scope>NUCLEOTIDE SEQUENCE [LARGE SCALE GENOMIC DNA]</scope>
    <source>
        <strain evidence="4">cv. Morex</strain>
    </source>
</reference>
<feature type="region of interest" description="Disordered" evidence="1">
    <location>
        <begin position="401"/>
        <end position="442"/>
    </location>
</feature>
<dbReference type="PANTHER" id="PTHR35311">
    <property type="entry name" value="KINETOCHORE-ASSOCIATED PROTEIN KNL-2 HOMOLOG"/>
    <property type="match status" value="1"/>
</dbReference>
<dbReference type="InterPro" id="IPR015216">
    <property type="entry name" value="SANTA"/>
</dbReference>
<accession>A0A8I6X7K4</accession>
<evidence type="ECO:0000256" key="1">
    <source>
        <dbReference type="SAM" id="MobiDB-lite"/>
    </source>
</evidence>
<dbReference type="Gramene" id="HORVU.MOREX.r3.2HG0167030.1">
    <property type="protein sequence ID" value="HORVU.MOREX.r3.2HG0167030.1"/>
    <property type="gene ID" value="HORVU.MOREX.r3.2HG0167030"/>
</dbReference>
<feature type="compositionally biased region" description="Low complexity" evidence="1">
    <location>
        <begin position="28"/>
        <end position="66"/>
    </location>
</feature>
<dbReference type="Pfam" id="PF09133">
    <property type="entry name" value="SANTA"/>
    <property type="match status" value="1"/>
</dbReference>
<name>A0A8I6X7K4_HORVV</name>
<dbReference type="Gramene" id="HORVU.MOREX.r2.2HG0137690.1">
    <property type="protein sequence ID" value="HORVU.MOREX.r2.2HG0137690.1"/>
    <property type="gene ID" value="HORVU.MOREX.r2.2HG0137690"/>
</dbReference>
<reference evidence="3" key="2">
    <citation type="submission" date="2020-10" db="EMBL/GenBank/DDBJ databases">
        <authorList>
            <person name="Scholz U."/>
            <person name="Mascher M."/>
            <person name="Fiebig A."/>
        </authorList>
    </citation>
    <scope>NUCLEOTIDE SEQUENCE [LARGE SCALE GENOMIC DNA]</scope>
    <source>
        <strain evidence="3">cv. Morex</strain>
    </source>
</reference>
<feature type="region of interest" description="Disordered" evidence="1">
    <location>
        <begin position="223"/>
        <end position="312"/>
    </location>
</feature>
<reference evidence="3" key="3">
    <citation type="submission" date="2022-01" db="UniProtKB">
        <authorList>
            <consortium name="EnsemblPlants"/>
        </authorList>
    </citation>
    <scope>IDENTIFICATION</scope>
    <source>
        <strain evidence="3">subsp. vulgare</strain>
    </source>
</reference>
<evidence type="ECO:0000313" key="4">
    <source>
        <dbReference type="Proteomes" id="UP000011116"/>
    </source>
</evidence>
<feature type="domain" description="SANTA" evidence="2">
    <location>
        <begin position="86"/>
        <end position="177"/>
    </location>
</feature>
<protein>
    <recommendedName>
        <fullName evidence="2">SANTA domain-containing protein</fullName>
    </recommendedName>
</protein>
<gene>
    <name evidence="3" type="primary">LOC123426686</name>
</gene>
<dbReference type="InterPro" id="IPR053090">
    <property type="entry name" value="Centromere_KNL-2_homolog"/>
</dbReference>